<dbReference type="InterPro" id="IPR011701">
    <property type="entry name" value="MFS"/>
</dbReference>
<evidence type="ECO:0000313" key="6">
    <source>
        <dbReference type="Proteomes" id="UP000016923"/>
    </source>
</evidence>
<dbReference type="GO" id="GO:0016020">
    <property type="term" value="C:membrane"/>
    <property type="evidence" value="ECO:0007669"/>
    <property type="project" value="UniProtKB-SubCell"/>
</dbReference>
<protein>
    <submittedName>
        <fullName evidence="5">Major facilitator superfamily transporter</fullName>
    </submittedName>
</protein>
<keyword evidence="6" id="KW-1185">Reference proteome</keyword>
<feature type="transmembrane region" description="Helical" evidence="4">
    <location>
        <begin position="362"/>
        <end position="381"/>
    </location>
</feature>
<accession>S3CR63</accession>
<organism evidence="5 6">
    <name type="scientific">Ophiostoma piceae (strain UAMH 11346)</name>
    <name type="common">Sap stain fungus</name>
    <dbReference type="NCBI Taxonomy" id="1262450"/>
    <lineage>
        <taxon>Eukaryota</taxon>
        <taxon>Fungi</taxon>
        <taxon>Dikarya</taxon>
        <taxon>Ascomycota</taxon>
        <taxon>Pezizomycotina</taxon>
        <taxon>Sordariomycetes</taxon>
        <taxon>Sordariomycetidae</taxon>
        <taxon>Ophiostomatales</taxon>
        <taxon>Ophiostomataceae</taxon>
        <taxon>Ophiostoma</taxon>
    </lineage>
</organism>
<feature type="transmembrane region" description="Helical" evidence="4">
    <location>
        <begin position="293"/>
        <end position="319"/>
    </location>
</feature>
<dbReference type="EMBL" id="KE148170">
    <property type="protein sequence ID" value="EPE03125.1"/>
    <property type="molecule type" value="Genomic_DNA"/>
</dbReference>
<feature type="compositionally biased region" description="Basic and acidic residues" evidence="3">
    <location>
        <begin position="32"/>
        <end position="48"/>
    </location>
</feature>
<feature type="transmembrane region" description="Helical" evidence="4">
    <location>
        <begin position="331"/>
        <end position="350"/>
    </location>
</feature>
<feature type="transmembrane region" description="Helical" evidence="4">
    <location>
        <begin position="250"/>
        <end position="272"/>
    </location>
</feature>
<feature type="transmembrane region" description="Helical" evidence="4">
    <location>
        <begin position="88"/>
        <end position="112"/>
    </location>
</feature>
<dbReference type="PANTHER" id="PTHR11360:SF234">
    <property type="entry name" value="MFS-TYPE TRANSPORTER DBAD-RELATED"/>
    <property type="match status" value="1"/>
</dbReference>
<evidence type="ECO:0000256" key="2">
    <source>
        <dbReference type="ARBA" id="ARBA00006727"/>
    </source>
</evidence>
<dbReference type="HOGENOM" id="CLU_001265_1_1_1"/>
<dbReference type="eggNOG" id="KOG2504">
    <property type="taxonomic scope" value="Eukaryota"/>
</dbReference>
<dbReference type="Gene3D" id="1.20.1250.20">
    <property type="entry name" value="MFS general substrate transporter like domains"/>
    <property type="match status" value="2"/>
</dbReference>
<feature type="transmembrane region" description="Helical" evidence="4">
    <location>
        <begin position="132"/>
        <end position="154"/>
    </location>
</feature>
<dbReference type="VEuPathDB" id="FungiDB:F503_01461"/>
<dbReference type="GO" id="GO:0022857">
    <property type="term" value="F:transmembrane transporter activity"/>
    <property type="evidence" value="ECO:0007669"/>
    <property type="project" value="InterPro"/>
</dbReference>
<evidence type="ECO:0000256" key="4">
    <source>
        <dbReference type="SAM" id="Phobius"/>
    </source>
</evidence>
<dbReference type="InterPro" id="IPR036259">
    <property type="entry name" value="MFS_trans_sf"/>
</dbReference>
<dbReference type="Proteomes" id="UP000016923">
    <property type="component" value="Unassembled WGS sequence"/>
</dbReference>
<comment type="similarity">
    <text evidence="2">Belongs to the major facilitator superfamily. Monocarboxylate porter (TC 2.A.1.13) family.</text>
</comment>
<feature type="region of interest" description="Disordered" evidence="3">
    <location>
        <begin position="1"/>
        <end position="77"/>
    </location>
</feature>
<comment type="subcellular location">
    <subcellularLocation>
        <location evidence="1">Membrane</location>
        <topology evidence="1">Multi-pass membrane protein</topology>
    </subcellularLocation>
</comment>
<dbReference type="PANTHER" id="PTHR11360">
    <property type="entry name" value="MONOCARBOXYLATE TRANSPORTER"/>
    <property type="match status" value="1"/>
</dbReference>
<dbReference type="Pfam" id="PF07690">
    <property type="entry name" value="MFS_1"/>
    <property type="match status" value="1"/>
</dbReference>
<feature type="compositionally biased region" description="Polar residues" evidence="3">
    <location>
        <begin position="49"/>
        <end position="66"/>
    </location>
</feature>
<keyword evidence="4" id="KW-0472">Membrane</keyword>
<dbReference type="AlphaFoldDB" id="S3CR63"/>
<proteinExistence type="inferred from homology"/>
<keyword evidence="4" id="KW-1133">Transmembrane helix</keyword>
<dbReference type="SUPFAM" id="SSF103473">
    <property type="entry name" value="MFS general substrate transporter"/>
    <property type="match status" value="1"/>
</dbReference>
<sequence length="501" mass="53826">MAEKDYSTATGSDTDQPVVDLQEDGRYVPTADPEKTADILPAEERDTTEQASAIRQKTPGSLTTDAQPGVSEGHRNVTNGIPDGGLQAWLQVLGAWVIMVETFGLVNTFGVYQTYYETQLLVGKRGGTATQIAWVGSLQAALLLICGVVGGPLYDAGYFRHLIAGGLFFVVFGLFMTSLCTAYWQIILAQGITMGIGMGLCFTPSNAVLSQYFHKKRPLVIGISSSGSPLAGIVFPILFSRLEPRIGFGWATRIIAFILLGLATVPIAFMRPRVAPVGKARRALFDQTAFKELPYVGMLVGSVFGFMCVFIPFFFLQLFGERRGIYNSDFSPFYLVTMMNVGSFFGRLLPNAMAVRYGSINLIVVCAGVSSILLFGWMGIASQSANAAVDSDGSSYLAGTVVFALLYGLFSGGIVSLIASVIIGLTKDLSRIGTRMGMSFFFTGIACLIGPPIAGSILGDGFSNERWLGTIGFGAACVFIATLGFSVTRWSLWRQDKTMIA</sequence>
<dbReference type="OMA" id="LICFGMF"/>
<keyword evidence="4" id="KW-0812">Transmembrane</keyword>
<feature type="transmembrane region" description="Helical" evidence="4">
    <location>
        <begin position="166"/>
        <end position="186"/>
    </location>
</feature>
<feature type="transmembrane region" description="Helical" evidence="4">
    <location>
        <begin position="192"/>
        <end position="212"/>
    </location>
</feature>
<name>S3CR63_OPHP1</name>
<gene>
    <name evidence="5" type="ORF">F503_01461</name>
</gene>
<feature type="transmembrane region" description="Helical" evidence="4">
    <location>
        <begin position="401"/>
        <end position="425"/>
    </location>
</feature>
<evidence type="ECO:0000256" key="3">
    <source>
        <dbReference type="SAM" id="MobiDB-lite"/>
    </source>
</evidence>
<reference evidence="5 6" key="1">
    <citation type="journal article" date="2013" name="BMC Genomics">
        <title>The genome and transcriptome of the pine saprophyte Ophiostoma piceae, and a comparison with the bark beetle-associated pine pathogen Grosmannia clavigera.</title>
        <authorList>
            <person name="Haridas S."/>
            <person name="Wang Y."/>
            <person name="Lim L."/>
            <person name="Massoumi Alamouti S."/>
            <person name="Jackman S."/>
            <person name="Docking R."/>
            <person name="Robertson G."/>
            <person name="Birol I."/>
            <person name="Bohlmann J."/>
            <person name="Breuil C."/>
        </authorList>
    </citation>
    <scope>NUCLEOTIDE SEQUENCE [LARGE SCALE GENOMIC DNA]</scope>
    <source>
        <strain evidence="5 6">UAMH 11346</strain>
    </source>
</reference>
<feature type="transmembrane region" description="Helical" evidence="4">
    <location>
        <begin position="437"/>
        <end position="459"/>
    </location>
</feature>
<evidence type="ECO:0000313" key="5">
    <source>
        <dbReference type="EMBL" id="EPE03125.1"/>
    </source>
</evidence>
<feature type="transmembrane region" description="Helical" evidence="4">
    <location>
        <begin position="219"/>
        <end position="238"/>
    </location>
</feature>
<feature type="transmembrane region" description="Helical" evidence="4">
    <location>
        <begin position="471"/>
        <end position="492"/>
    </location>
</feature>
<dbReference type="OrthoDB" id="6509908at2759"/>
<dbReference type="InterPro" id="IPR050327">
    <property type="entry name" value="Proton-linked_MCT"/>
</dbReference>
<evidence type="ECO:0000256" key="1">
    <source>
        <dbReference type="ARBA" id="ARBA00004141"/>
    </source>
</evidence>